<keyword evidence="2" id="KW-1185">Reference proteome</keyword>
<proteinExistence type="predicted"/>
<reference evidence="1 2" key="1">
    <citation type="journal article" date="2021" name="Elife">
        <title>Chloroplast acquisition without the gene transfer in kleptoplastic sea slugs, Plakobranchus ocellatus.</title>
        <authorList>
            <person name="Maeda T."/>
            <person name="Takahashi S."/>
            <person name="Yoshida T."/>
            <person name="Shimamura S."/>
            <person name="Takaki Y."/>
            <person name="Nagai Y."/>
            <person name="Toyoda A."/>
            <person name="Suzuki Y."/>
            <person name="Arimoto A."/>
            <person name="Ishii H."/>
            <person name="Satoh N."/>
            <person name="Nishiyama T."/>
            <person name="Hasebe M."/>
            <person name="Maruyama T."/>
            <person name="Minagawa J."/>
            <person name="Obokata J."/>
            <person name="Shigenobu S."/>
        </authorList>
    </citation>
    <scope>NUCLEOTIDE SEQUENCE [LARGE SCALE GENOMIC DNA]</scope>
</reference>
<dbReference type="AlphaFoldDB" id="A0AAV4FDP5"/>
<protein>
    <submittedName>
        <fullName evidence="1">Uncharacterized protein</fullName>
    </submittedName>
</protein>
<evidence type="ECO:0000313" key="2">
    <source>
        <dbReference type="Proteomes" id="UP000762676"/>
    </source>
</evidence>
<evidence type="ECO:0000313" key="1">
    <source>
        <dbReference type="EMBL" id="GFR71527.1"/>
    </source>
</evidence>
<name>A0AAV4FDP5_9GAST</name>
<dbReference type="EMBL" id="BMAT01000703">
    <property type="protein sequence ID" value="GFR71527.1"/>
    <property type="molecule type" value="Genomic_DNA"/>
</dbReference>
<sequence>MILIQETNFVKETPFQLNGFRPIRKERKAARNTLNADEDMCLVSEEHRVCTPSVLMKIIMCFVSEEHKETNFVKETPFQLNGFRPIRTERKTARNILNADEDMCLVSEEHRVCTPSVLMKIIMCFVSEEHKVSTPSMLMKTYVL</sequence>
<dbReference type="Proteomes" id="UP000762676">
    <property type="component" value="Unassembled WGS sequence"/>
</dbReference>
<accession>A0AAV4FDP5</accession>
<organism evidence="1 2">
    <name type="scientific">Elysia marginata</name>
    <dbReference type="NCBI Taxonomy" id="1093978"/>
    <lineage>
        <taxon>Eukaryota</taxon>
        <taxon>Metazoa</taxon>
        <taxon>Spiralia</taxon>
        <taxon>Lophotrochozoa</taxon>
        <taxon>Mollusca</taxon>
        <taxon>Gastropoda</taxon>
        <taxon>Heterobranchia</taxon>
        <taxon>Euthyneura</taxon>
        <taxon>Panpulmonata</taxon>
        <taxon>Sacoglossa</taxon>
        <taxon>Placobranchoidea</taxon>
        <taxon>Plakobranchidae</taxon>
        <taxon>Elysia</taxon>
    </lineage>
</organism>
<gene>
    <name evidence="1" type="ORF">ElyMa_000355300</name>
</gene>
<comment type="caution">
    <text evidence="1">The sequence shown here is derived from an EMBL/GenBank/DDBJ whole genome shotgun (WGS) entry which is preliminary data.</text>
</comment>